<dbReference type="RefSeq" id="XP_024357080.1">
    <property type="nucleotide sequence ID" value="XM_024501312.2"/>
</dbReference>
<feature type="transmembrane region" description="Helical" evidence="1">
    <location>
        <begin position="37"/>
        <end position="56"/>
    </location>
</feature>
<dbReference type="SUPFAM" id="SSF103473">
    <property type="entry name" value="MFS general substrate transporter"/>
    <property type="match status" value="1"/>
</dbReference>
<feature type="transmembrane region" description="Helical" evidence="1">
    <location>
        <begin position="286"/>
        <end position="307"/>
    </location>
</feature>
<feature type="transmembrane region" description="Helical" evidence="1">
    <location>
        <begin position="167"/>
        <end position="186"/>
    </location>
</feature>
<keyword evidence="1" id="KW-0472">Membrane</keyword>
<protein>
    <recommendedName>
        <fullName evidence="5">Major facilitator superfamily (MFS) profile domain-containing protein</fullName>
    </recommendedName>
</protein>
<reference evidence="2 4" key="2">
    <citation type="journal article" date="2018" name="Plant J.">
        <title>The Physcomitrella patens chromosome-scale assembly reveals moss genome structure and evolution.</title>
        <authorList>
            <person name="Lang D."/>
            <person name="Ullrich K.K."/>
            <person name="Murat F."/>
            <person name="Fuchs J."/>
            <person name="Jenkins J."/>
            <person name="Haas F.B."/>
            <person name="Piednoel M."/>
            <person name="Gundlach H."/>
            <person name="Van Bel M."/>
            <person name="Meyberg R."/>
            <person name="Vives C."/>
            <person name="Morata J."/>
            <person name="Symeonidi A."/>
            <person name="Hiss M."/>
            <person name="Muchero W."/>
            <person name="Kamisugi Y."/>
            <person name="Saleh O."/>
            <person name="Blanc G."/>
            <person name="Decker E.L."/>
            <person name="van Gessel N."/>
            <person name="Grimwood J."/>
            <person name="Hayes R.D."/>
            <person name="Graham S.W."/>
            <person name="Gunter L.E."/>
            <person name="McDaniel S.F."/>
            <person name="Hoernstein S.N.W."/>
            <person name="Larsson A."/>
            <person name="Li F.W."/>
            <person name="Perroud P.F."/>
            <person name="Phillips J."/>
            <person name="Ranjan P."/>
            <person name="Rokshar D.S."/>
            <person name="Rothfels C.J."/>
            <person name="Schneider L."/>
            <person name="Shu S."/>
            <person name="Stevenson D.W."/>
            <person name="Thummler F."/>
            <person name="Tillich M."/>
            <person name="Villarreal Aguilar J.C."/>
            <person name="Widiez T."/>
            <person name="Wong G.K."/>
            <person name="Wymore A."/>
            <person name="Zhang Y."/>
            <person name="Zimmer A.D."/>
            <person name="Quatrano R.S."/>
            <person name="Mayer K.F.X."/>
            <person name="Goodstein D."/>
            <person name="Casacuberta J.M."/>
            <person name="Vandepoele K."/>
            <person name="Reski R."/>
            <person name="Cuming A.C."/>
            <person name="Tuskan G.A."/>
            <person name="Maumus F."/>
            <person name="Salse J."/>
            <person name="Schmutz J."/>
            <person name="Rensing S.A."/>
        </authorList>
    </citation>
    <scope>NUCLEOTIDE SEQUENCE [LARGE SCALE GENOMIC DNA]</scope>
    <source>
        <strain evidence="3 4">cv. Gransden 2004</strain>
    </source>
</reference>
<evidence type="ECO:0000313" key="3">
    <source>
        <dbReference type="EnsemblPlants" id="Pp3c20_4860V3.1"/>
    </source>
</evidence>
<organism evidence="2">
    <name type="scientific">Physcomitrium patens</name>
    <name type="common">Spreading-leaved earth moss</name>
    <name type="synonym">Physcomitrella patens</name>
    <dbReference type="NCBI Taxonomy" id="3218"/>
    <lineage>
        <taxon>Eukaryota</taxon>
        <taxon>Viridiplantae</taxon>
        <taxon>Streptophyta</taxon>
        <taxon>Embryophyta</taxon>
        <taxon>Bryophyta</taxon>
        <taxon>Bryophytina</taxon>
        <taxon>Bryopsida</taxon>
        <taxon>Funariidae</taxon>
        <taxon>Funariales</taxon>
        <taxon>Funariaceae</taxon>
        <taxon>Physcomitrium</taxon>
    </lineage>
</organism>
<dbReference type="PANTHER" id="PTHR23516:SF2">
    <property type="entry name" value="MOLYBDATE-ANION TRANSPORTER"/>
    <property type="match status" value="1"/>
</dbReference>
<accession>A0A2K1IU19</accession>
<dbReference type="FunCoup" id="A0A2K1IU19">
    <property type="interactions" value="769"/>
</dbReference>
<evidence type="ECO:0008006" key="5">
    <source>
        <dbReference type="Google" id="ProtNLM"/>
    </source>
</evidence>
<dbReference type="Gramene" id="Pp3c20_4860V3.3">
    <property type="protein sequence ID" value="Pp3c20_4860V3.3"/>
    <property type="gene ID" value="Pp3c20_4860"/>
</dbReference>
<dbReference type="InterPro" id="IPR036259">
    <property type="entry name" value="MFS_trans_sf"/>
</dbReference>
<dbReference type="GeneID" id="112273013"/>
<dbReference type="PaxDb" id="3218-PP1S9_30V6.2"/>
<dbReference type="KEGG" id="ppp:112273013"/>
<dbReference type="AlphaFoldDB" id="A0A2K1IU19"/>
<dbReference type="Proteomes" id="UP000006727">
    <property type="component" value="Chromosome 20"/>
</dbReference>
<dbReference type="OrthoDB" id="263957at2759"/>
<feature type="transmembrane region" description="Helical" evidence="1">
    <location>
        <begin position="113"/>
        <end position="133"/>
    </location>
</feature>
<dbReference type="Pfam" id="PF05631">
    <property type="entry name" value="MFS_5"/>
    <property type="match status" value="1"/>
</dbReference>
<keyword evidence="1" id="KW-1133">Transmembrane helix</keyword>
<dbReference type="GO" id="GO:0016020">
    <property type="term" value="C:membrane"/>
    <property type="evidence" value="ECO:0007669"/>
    <property type="project" value="InterPro"/>
</dbReference>
<reference evidence="3" key="3">
    <citation type="submission" date="2020-12" db="UniProtKB">
        <authorList>
            <consortium name="EnsemblPlants"/>
        </authorList>
    </citation>
    <scope>IDENTIFICATION</scope>
</reference>
<dbReference type="STRING" id="3218.A0A2K1IU19"/>
<dbReference type="GO" id="GO:0015098">
    <property type="term" value="F:molybdate ion transmembrane transporter activity"/>
    <property type="evidence" value="ECO:0007669"/>
    <property type="project" value="InterPro"/>
</dbReference>
<dbReference type="EMBL" id="ABEU02000020">
    <property type="protein sequence ID" value="PNR32774.1"/>
    <property type="molecule type" value="Genomic_DNA"/>
</dbReference>
<feature type="transmembrane region" description="Helical" evidence="1">
    <location>
        <begin position="242"/>
        <end position="259"/>
    </location>
</feature>
<feature type="transmembrane region" description="Helical" evidence="1">
    <location>
        <begin position="352"/>
        <end position="370"/>
    </location>
</feature>
<proteinExistence type="predicted"/>
<dbReference type="Gramene" id="Pp3c20_4860V3.1">
    <property type="protein sequence ID" value="Pp3c20_4860V3.1"/>
    <property type="gene ID" value="Pp3c20_4860"/>
</dbReference>
<gene>
    <name evidence="3" type="primary">LOC112273013</name>
    <name evidence="2" type="ORF">PHYPA_024716</name>
</gene>
<evidence type="ECO:0000256" key="1">
    <source>
        <dbReference type="SAM" id="Phobius"/>
    </source>
</evidence>
<dbReference type="PANTHER" id="PTHR23516">
    <property type="entry name" value="SAM (S-ADENOSYL METHIONINE) TRANSPORTER"/>
    <property type="match status" value="1"/>
</dbReference>
<name>A0A2K1IU19_PHYPA</name>
<dbReference type="EnsemblPlants" id="Pp3c20_4860V3.1">
    <property type="protein sequence ID" value="Pp3c20_4860V3.1"/>
    <property type="gene ID" value="Pp3c20_4860"/>
</dbReference>
<dbReference type="Gene3D" id="1.20.1250.20">
    <property type="entry name" value="MFS general substrate transporter like domains"/>
    <property type="match status" value="1"/>
</dbReference>
<feature type="transmembrane region" description="Helical" evidence="1">
    <location>
        <begin position="207"/>
        <end position="230"/>
    </location>
</feature>
<dbReference type="InterPro" id="IPR008509">
    <property type="entry name" value="MOT2/MFSD5"/>
</dbReference>
<feature type="transmembrane region" description="Helical" evidence="1">
    <location>
        <begin position="68"/>
        <end position="93"/>
    </location>
</feature>
<feature type="transmembrane region" description="Helical" evidence="1">
    <location>
        <begin position="322"/>
        <end position="343"/>
    </location>
</feature>
<feature type="transmembrane region" description="Helical" evidence="1">
    <location>
        <begin position="409"/>
        <end position="429"/>
    </location>
</feature>
<sequence length="480" mass="52498">MLWCDPSSPLSLSLSQHSLSPLLVAAMEEEVWDGPRWLYVFQIFACMSVLCSRVWIKGKSPFLDRVPALGRFTAQFAAFHCLFLCVFLLASLADGLLQVHWQALYQSYGLSTAEMMTLLAVGHGSSLFLGTFLGISSDSLGRKRASILYCILQALGCLAKLSSNYEVLSVGHVCLGLASSLYFSVFEAWMTTEHEKVGFKQELLSETFWMMAFASGIVGISSGAIANVLMEQQALSARAPSVVAGFVTFLCLLTIIFGWNENVGTLYGGLSKPLLNGIQALRDKRIALLGLTQAGFDLSIAVFWLLWTPTLVADGREVQTGLIYACLMGSMMLGSSIAASFLCGPYNVIPEIYVPYVLFVAGASLILPAYDYQDIPVLVTCFSVFHICVGIAWPSLARLRSIYIQNDRRATMLSLFRAPVSAILLLILIRGVSSTKFENSTVFSIAILGLMSGAACIRQIAQLRPASSYDNLNWRHRSDV</sequence>
<feature type="transmembrane region" description="Helical" evidence="1">
    <location>
        <begin position="441"/>
        <end position="461"/>
    </location>
</feature>
<evidence type="ECO:0000313" key="4">
    <source>
        <dbReference type="Proteomes" id="UP000006727"/>
    </source>
</evidence>
<reference evidence="2 4" key="1">
    <citation type="journal article" date="2008" name="Science">
        <title>The Physcomitrella genome reveals evolutionary insights into the conquest of land by plants.</title>
        <authorList>
            <person name="Rensing S."/>
            <person name="Lang D."/>
            <person name="Zimmer A."/>
            <person name="Terry A."/>
            <person name="Salamov A."/>
            <person name="Shapiro H."/>
            <person name="Nishiyama T."/>
            <person name="Perroud P.-F."/>
            <person name="Lindquist E."/>
            <person name="Kamisugi Y."/>
            <person name="Tanahashi T."/>
            <person name="Sakakibara K."/>
            <person name="Fujita T."/>
            <person name="Oishi K."/>
            <person name="Shin-I T."/>
            <person name="Kuroki Y."/>
            <person name="Toyoda A."/>
            <person name="Suzuki Y."/>
            <person name="Hashimoto A."/>
            <person name="Yamaguchi K."/>
            <person name="Sugano A."/>
            <person name="Kohara Y."/>
            <person name="Fujiyama A."/>
            <person name="Anterola A."/>
            <person name="Aoki S."/>
            <person name="Ashton N."/>
            <person name="Barbazuk W.B."/>
            <person name="Barker E."/>
            <person name="Bennetzen J."/>
            <person name="Bezanilla M."/>
            <person name="Blankenship R."/>
            <person name="Cho S.H."/>
            <person name="Dutcher S."/>
            <person name="Estelle M."/>
            <person name="Fawcett J.A."/>
            <person name="Gundlach H."/>
            <person name="Hanada K."/>
            <person name="Heyl A."/>
            <person name="Hicks K.A."/>
            <person name="Hugh J."/>
            <person name="Lohr M."/>
            <person name="Mayer K."/>
            <person name="Melkozernov A."/>
            <person name="Murata T."/>
            <person name="Nelson D."/>
            <person name="Pils B."/>
            <person name="Prigge M."/>
            <person name="Reiss B."/>
            <person name="Renner T."/>
            <person name="Rombauts S."/>
            <person name="Rushton P."/>
            <person name="Sanderfoot A."/>
            <person name="Schween G."/>
            <person name="Shiu S.-H."/>
            <person name="Stueber K."/>
            <person name="Theodoulou F.L."/>
            <person name="Tu H."/>
            <person name="Van de Peer Y."/>
            <person name="Verrier P.J."/>
            <person name="Waters E."/>
            <person name="Wood A."/>
            <person name="Yang L."/>
            <person name="Cove D."/>
            <person name="Cuming A."/>
            <person name="Hasebe M."/>
            <person name="Lucas S."/>
            <person name="Mishler D.B."/>
            <person name="Reski R."/>
            <person name="Grigoriev I."/>
            <person name="Quatrano R.S."/>
            <person name="Boore J.L."/>
        </authorList>
    </citation>
    <scope>NUCLEOTIDE SEQUENCE [LARGE SCALE GENOMIC DNA]</scope>
    <source>
        <strain evidence="3 4">cv. Gransden 2004</strain>
    </source>
</reference>
<keyword evidence="1" id="KW-0812">Transmembrane</keyword>
<dbReference type="EnsemblPlants" id="Pp3c20_4860V3.3">
    <property type="protein sequence ID" value="Pp3c20_4860V3.3"/>
    <property type="gene ID" value="Pp3c20_4860"/>
</dbReference>
<feature type="transmembrane region" description="Helical" evidence="1">
    <location>
        <begin position="376"/>
        <end position="397"/>
    </location>
</feature>
<evidence type="ECO:0000313" key="2">
    <source>
        <dbReference type="EMBL" id="PNR32774.1"/>
    </source>
</evidence>
<dbReference type="OMA" id="MHVLKRW"/>
<keyword evidence="4" id="KW-1185">Reference proteome</keyword>